<dbReference type="Gene3D" id="3.40.50.150">
    <property type="entry name" value="Vaccinia Virus protein VP39"/>
    <property type="match status" value="1"/>
</dbReference>
<dbReference type="AlphaFoldDB" id="A0A2S6NIW8"/>
<feature type="region of interest" description="Disordered" evidence="1">
    <location>
        <begin position="1"/>
        <end position="53"/>
    </location>
</feature>
<dbReference type="InterPro" id="IPR029063">
    <property type="entry name" value="SAM-dependent_MTases_sf"/>
</dbReference>
<dbReference type="RefSeq" id="WP_104518761.1">
    <property type="nucleotide sequence ID" value="NZ_NHRY01000101.1"/>
</dbReference>
<dbReference type="Proteomes" id="UP000239724">
    <property type="component" value="Unassembled WGS sequence"/>
</dbReference>
<evidence type="ECO:0008006" key="4">
    <source>
        <dbReference type="Google" id="ProtNLM"/>
    </source>
</evidence>
<reference evidence="2 3" key="1">
    <citation type="journal article" date="2018" name="Arch. Microbiol.">
        <title>New insights into the metabolic potential of the phototrophic purple bacterium Rhodopila globiformis DSM 161(T) from its draft genome sequence and evidence for a vanadium-dependent nitrogenase.</title>
        <authorList>
            <person name="Imhoff J.F."/>
            <person name="Rahn T."/>
            <person name="Kunzel S."/>
            <person name="Neulinger S.C."/>
        </authorList>
    </citation>
    <scope>NUCLEOTIDE SEQUENCE [LARGE SCALE GENOMIC DNA]</scope>
    <source>
        <strain evidence="2 3">DSM 161</strain>
    </source>
</reference>
<gene>
    <name evidence="2" type="ORF">CCS01_10265</name>
</gene>
<dbReference type="EMBL" id="NHRY01000101">
    <property type="protein sequence ID" value="PPQ34570.1"/>
    <property type="molecule type" value="Genomic_DNA"/>
</dbReference>
<sequence length="307" mass="33038">MLSSAVKSWFGRASPTAAAKPVAAPPAPAPEPQVQAPAPHTSPKTPPGTPWPSARLAVADRLWGEGFSFPGGEVEGLRLTRSLGLSPATSLLLVGGGGGGAACAVARAFGAWVAAHEKDTELVTAGKGLITRVELGRKVSMALWEPDQPAFEVRKYHHCVAFEPLAGQHVELVLDGLARTLKPAGQLVMTDLVAAAPLDPADRQVARWAKLERRDPGQLMPPAAVTRLLGRAHLDVRIAEDVSERHVELVVEGWRALVRDLVTHRPDPVTAAWLVAEAELWLLRTRLIRQGRLRLMRWQAISKARSV</sequence>
<proteinExistence type="predicted"/>
<comment type="caution">
    <text evidence="2">The sequence shown here is derived from an EMBL/GenBank/DDBJ whole genome shotgun (WGS) entry which is preliminary data.</text>
</comment>
<protein>
    <recommendedName>
        <fullName evidence="4">Methyltransferase type 11 domain-containing protein</fullName>
    </recommendedName>
</protein>
<dbReference type="OrthoDB" id="9765084at2"/>
<evidence type="ECO:0000256" key="1">
    <source>
        <dbReference type="SAM" id="MobiDB-lite"/>
    </source>
</evidence>
<name>A0A2S6NIW8_RHOGL</name>
<organism evidence="2 3">
    <name type="scientific">Rhodopila globiformis</name>
    <name type="common">Rhodopseudomonas globiformis</name>
    <dbReference type="NCBI Taxonomy" id="1071"/>
    <lineage>
        <taxon>Bacteria</taxon>
        <taxon>Pseudomonadati</taxon>
        <taxon>Pseudomonadota</taxon>
        <taxon>Alphaproteobacteria</taxon>
        <taxon>Acetobacterales</taxon>
        <taxon>Acetobacteraceae</taxon>
        <taxon>Rhodopila</taxon>
    </lineage>
</organism>
<keyword evidence="3" id="KW-1185">Reference proteome</keyword>
<evidence type="ECO:0000313" key="3">
    <source>
        <dbReference type="Proteomes" id="UP000239724"/>
    </source>
</evidence>
<evidence type="ECO:0000313" key="2">
    <source>
        <dbReference type="EMBL" id="PPQ34570.1"/>
    </source>
</evidence>
<accession>A0A2S6NIW8</accession>
<dbReference type="SUPFAM" id="SSF53335">
    <property type="entry name" value="S-adenosyl-L-methionine-dependent methyltransferases"/>
    <property type="match status" value="1"/>
</dbReference>